<sequence length="73" mass="8541">MEKFSLNHVFTEVRAGISLPINNMSSTYKIRNTITLPLTFLYTQDSSEFFLKPKLEMVSSKRMYQLRDACFNP</sequence>
<reference evidence="1 2" key="1">
    <citation type="submission" date="2018-04" db="EMBL/GenBank/DDBJ databases">
        <authorList>
            <person name="Vogel A."/>
        </authorList>
    </citation>
    <scope>NUCLEOTIDE SEQUENCE [LARGE SCALE GENOMIC DNA]</scope>
</reference>
<evidence type="ECO:0000313" key="2">
    <source>
        <dbReference type="Proteomes" id="UP000595140"/>
    </source>
</evidence>
<protein>
    <submittedName>
        <fullName evidence="1">Uncharacterized protein</fullName>
    </submittedName>
</protein>
<organism evidence="1 2">
    <name type="scientific">Cuscuta campestris</name>
    <dbReference type="NCBI Taxonomy" id="132261"/>
    <lineage>
        <taxon>Eukaryota</taxon>
        <taxon>Viridiplantae</taxon>
        <taxon>Streptophyta</taxon>
        <taxon>Embryophyta</taxon>
        <taxon>Tracheophyta</taxon>
        <taxon>Spermatophyta</taxon>
        <taxon>Magnoliopsida</taxon>
        <taxon>eudicotyledons</taxon>
        <taxon>Gunneridae</taxon>
        <taxon>Pentapetalae</taxon>
        <taxon>asterids</taxon>
        <taxon>lamiids</taxon>
        <taxon>Solanales</taxon>
        <taxon>Convolvulaceae</taxon>
        <taxon>Cuscuteae</taxon>
        <taxon>Cuscuta</taxon>
        <taxon>Cuscuta subgen. Grammica</taxon>
        <taxon>Cuscuta sect. Cleistogrammica</taxon>
    </lineage>
</organism>
<dbReference type="EMBL" id="OOIL02001014">
    <property type="protein sequence ID" value="VFQ71480.1"/>
    <property type="molecule type" value="Genomic_DNA"/>
</dbReference>
<dbReference type="Proteomes" id="UP000595140">
    <property type="component" value="Unassembled WGS sequence"/>
</dbReference>
<proteinExistence type="predicted"/>
<accession>A0A484L5C7</accession>
<name>A0A484L5C7_9ASTE</name>
<keyword evidence="2" id="KW-1185">Reference proteome</keyword>
<gene>
    <name evidence="1" type="ORF">CCAM_LOCUS13256</name>
</gene>
<evidence type="ECO:0000313" key="1">
    <source>
        <dbReference type="EMBL" id="VFQ71480.1"/>
    </source>
</evidence>
<dbReference type="AlphaFoldDB" id="A0A484L5C7"/>